<feature type="domain" description="FHA" evidence="1">
    <location>
        <begin position="7"/>
        <end position="52"/>
    </location>
</feature>
<dbReference type="Proteomes" id="UP001569428">
    <property type="component" value="Unassembled WGS sequence"/>
</dbReference>
<evidence type="ECO:0000313" key="2">
    <source>
        <dbReference type="EMBL" id="MFA0809522.1"/>
    </source>
</evidence>
<proteinExistence type="predicted"/>
<evidence type="ECO:0000313" key="3">
    <source>
        <dbReference type="Proteomes" id="UP001569428"/>
    </source>
</evidence>
<comment type="caution">
    <text evidence="2">The sequence shown here is derived from an EMBL/GenBank/DDBJ whole genome shotgun (WGS) entry which is preliminary data.</text>
</comment>
<dbReference type="Pfam" id="PF00498">
    <property type="entry name" value="FHA"/>
    <property type="match status" value="1"/>
</dbReference>
<keyword evidence="3" id="KW-1185">Reference proteome</keyword>
<dbReference type="PROSITE" id="PS50006">
    <property type="entry name" value="FHA_DOMAIN"/>
    <property type="match status" value="1"/>
</dbReference>
<dbReference type="EMBL" id="JBGMEK010000001">
    <property type="protein sequence ID" value="MFA0809522.1"/>
    <property type="molecule type" value="Genomic_DNA"/>
</dbReference>
<gene>
    <name evidence="2" type="ORF">ACCI49_01200</name>
</gene>
<accession>A0ABV4NUY7</accession>
<dbReference type="SUPFAM" id="SSF49879">
    <property type="entry name" value="SMAD/FHA domain"/>
    <property type="match status" value="1"/>
</dbReference>
<dbReference type="InterPro" id="IPR000253">
    <property type="entry name" value="FHA_dom"/>
</dbReference>
<organism evidence="2 3">
    <name type="scientific">Microbulbifer epialgicus</name>
    <dbReference type="NCBI Taxonomy" id="393907"/>
    <lineage>
        <taxon>Bacteria</taxon>
        <taxon>Pseudomonadati</taxon>
        <taxon>Pseudomonadota</taxon>
        <taxon>Gammaproteobacteria</taxon>
        <taxon>Cellvibrionales</taxon>
        <taxon>Microbulbiferaceae</taxon>
        <taxon>Microbulbifer</taxon>
    </lineage>
</organism>
<dbReference type="PANTHER" id="PTHR46210">
    <property type="entry name" value="FHA DOMAIN-CONTAINING PROTEIN"/>
    <property type="match status" value="1"/>
</dbReference>
<sequence>MPKRKVIKVGRSKEMDIRIVDATVSRHHLEIVITEDGNYFLTDCGSLSGTSVFLDKRWCLIKQEFVGGGQRIRIGSIETCIDKLLSIYKSNLNDTSLLLGAVKRNPNTGAIEKL</sequence>
<dbReference type="SMART" id="SM00240">
    <property type="entry name" value="FHA"/>
    <property type="match status" value="1"/>
</dbReference>
<protein>
    <submittedName>
        <fullName evidence="2">FHA domain-containing protein</fullName>
    </submittedName>
</protein>
<dbReference type="CDD" id="cd00060">
    <property type="entry name" value="FHA"/>
    <property type="match status" value="1"/>
</dbReference>
<dbReference type="Gene3D" id="2.60.200.20">
    <property type="match status" value="1"/>
</dbReference>
<evidence type="ECO:0000259" key="1">
    <source>
        <dbReference type="PROSITE" id="PS50006"/>
    </source>
</evidence>
<reference evidence="2 3" key="1">
    <citation type="submission" date="2024-08" db="EMBL/GenBank/DDBJ databases">
        <authorList>
            <person name="Ishaq N."/>
        </authorList>
    </citation>
    <scope>NUCLEOTIDE SEQUENCE [LARGE SCALE GENOMIC DNA]</scope>
    <source>
        <strain evidence="2 3">DSM 18651</strain>
    </source>
</reference>
<dbReference type="RefSeq" id="WP_371837139.1">
    <property type="nucleotide sequence ID" value="NZ_JBGMEK010000001.1"/>
</dbReference>
<name>A0ABV4NUY7_9GAMM</name>
<dbReference type="PANTHER" id="PTHR46210:SF1">
    <property type="entry name" value="FHA DOMAIN-CONTAINING PROTEIN"/>
    <property type="match status" value="1"/>
</dbReference>
<dbReference type="InterPro" id="IPR008984">
    <property type="entry name" value="SMAD_FHA_dom_sf"/>
</dbReference>